<protein>
    <recommendedName>
        <fullName evidence="7">AAA+ ATPase domain-containing protein</fullName>
    </recommendedName>
</protein>
<dbReference type="Gene3D" id="3.40.50.300">
    <property type="entry name" value="P-loop containing nucleotide triphosphate hydrolases"/>
    <property type="match status" value="1"/>
</dbReference>
<evidence type="ECO:0000256" key="4">
    <source>
        <dbReference type="ARBA" id="ARBA00049360"/>
    </source>
</evidence>
<comment type="similarity">
    <text evidence="2">Belongs to the AAA ATPase family. BCS1 subfamily.</text>
</comment>
<feature type="compositionally biased region" description="Acidic residues" evidence="6">
    <location>
        <begin position="473"/>
        <end position="491"/>
    </location>
</feature>
<dbReference type="SUPFAM" id="SSF52540">
    <property type="entry name" value="P-loop containing nucleoside triphosphate hydrolases"/>
    <property type="match status" value="1"/>
</dbReference>
<dbReference type="InterPro" id="IPR003960">
    <property type="entry name" value="ATPase_AAA_CS"/>
</dbReference>
<dbReference type="InterPro" id="IPR050747">
    <property type="entry name" value="Mitochondrial_chaperone_BCS1"/>
</dbReference>
<reference evidence="8" key="1">
    <citation type="submission" date="2022-03" db="EMBL/GenBank/DDBJ databases">
        <title>A functionally conserved STORR gene fusion in Papaver species that diverged 16.8 million years ago.</title>
        <authorList>
            <person name="Catania T."/>
        </authorList>
    </citation>
    <scope>NUCLEOTIDE SEQUENCE</scope>
    <source>
        <strain evidence="8">S-191538</strain>
    </source>
</reference>
<evidence type="ECO:0000256" key="1">
    <source>
        <dbReference type="ARBA" id="ARBA00001946"/>
    </source>
</evidence>
<name>A0AA41RW30_PAPNU</name>
<dbReference type="Pfam" id="PF25568">
    <property type="entry name" value="AAA_lid_At3g28540"/>
    <property type="match status" value="1"/>
</dbReference>
<proteinExistence type="inferred from homology"/>
<dbReference type="GO" id="GO:0016887">
    <property type="term" value="F:ATP hydrolysis activity"/>
    <property type="evidence" value="ECO:0007669"/>
    <property type="project" value="InterPro"/>
</dbReference>
<evidence type="ECO:0000313" key="8">
    <source>
        <dbReference type="EMBL" id="MCL7025456.1"/>
    </source>
</evidence>
<dbReference type="Proteomes" id="UP001177140">
    <property type="component" value="Unassembled WGS sequence"/>
</dbReference>
<dbReference type="InterPro" id="IPR058017">
    <property type="entry name" value="At3g28540-like_C"/>
</dbReference>
<comment type="cofactor">
    <cofactor evidence="1">
        <name>Mg(2+)</name>
        <dbReference type="ChEBI" id="CHEBI:18420"/>
    </cofactor>
</comment>
<dbReference type="PANTHER" id="PTHR23070">
    <property type="entry name" value="BCS1 AAA-TYPE ATPASE"/>
    <property type="match status" value="1"/>
</dbReference>
<dbReference type="Gene3D" id="6.10.280.40">
    <property type="match status" value="1"/>
</dbReference>
<dbReference type="AlphaFoldDB" id="A0AA41RW30"/>
<comment type="catalytic activity">
    <reaction evidence="4">
        <text>ATP + H2O = ADP + phosphate + H(+)</text>
        <dbReference type="Rhea" id="RHEA:13065"/>
        <dbReference type="ChEBI" id="CHEBI:15377"/>
        <dbReference type="ChEBI" id="CHEBI:15378"/>
        <dbReference type="ChEBI" id="CHEBI:30616"/>
        <dbReference type="ChEBI" id="CHEBI:43474"/>
        <dbReference type="ChEBI" id="CHEBI:456216"/>
    </reaction>
</comment>
<dbReference type="PROSITE" id="PS00674">
    <property type="entry name" value="AAA"/>
    <property type="match status" value="1"/>
</dbReference>
<feature type="region of interest" description="Disordered" evidence="6">
    <location>
        <begin position="463"/>
        <end position="491"/>
    </location>
</feature>
<dbReference type="InterPro" id="IPR027417">
    <property type="entry name" value="P-loop_NTPase"/>
</dbReference>
<evidence type="ECO:0000256" key="2">
    <source>
        <dbReference type="ARBA" id="ARBA00007448"/>
    </source>
</evidence>
<dbReference type="GO" id="GO:0006950">
    <property type="term" value="P:response to stress"/>
    <property type="evidence" value="ECO:0007669"/>
    <property type="project" value="UniProtKB-ARBA"/>
</dbReference>
<accession>A0AA41RW30</accession>
<evidence type="ECO:0000256" key="3">
    <source>
        <dbReference type="ARBA" id="ARBA00022842"/>
    </source>
</evidence>
<evidence type="ECO:0000259" key="7">
    <source>
        <dbReference type="SMART" id="SM00382"/>
    </source>
</evidence>
<evidence type="ECO:0000256" key="5">
    <source>
        <dbReference type="RuleBase" id="RU003651"/>
    </source>
</evidence>
<dbReference type="Pfam" id="PF00004">
    <property type="entry name" value="AAA"/>
    <property type="match status" value="1"/>
</dbReference>
<evidence type="ECO:0000256" key="6">
    <source>
        <dbReference type="SAM" id="MobiDB-lite"/>
    </source>
</evidence>
<dbReference type="Pfam" id="PF14363">
    <property type="entry name" value="AAA_assoc"/>
    <property type="match status" value="1"/>
</dbReference>
<dbReference type="EMBL" id="JAJJMA010045591">
    <property type="protein sequence ID" value="MCL7025456.1"/>
    <property type="molecule type" value="Genomic_DNA"/>
</dbReference>
<dbReference type="InterPro" id="IPR003593">
    <property type="entry name" value="AAA+_ATPase"/>
</dbReference>
<evidence type="ECO:0000313" key="9">
    <source>
        <dbReference type="Proteomes" id="UP001177140"/>
    </source>
</evidence>
<feature type="domain" description="AAA+ ATPase" evidence="7">
    <location>
        <begin position="242"/>
        <end position="393"/>
    </location>
</feature>
<keyword evidence="5" id="KW-0547">Nucleotide-binding</keyword>
<dbReference type="SMART" id="SM00382">
    <property type="entry name" value="AAA"/>
    <property type="match status" value="1"/>
</dbReference>
<keyword evidence="3" id="KW-0460">Magnesium</keyword>
<comment type="caution">
    <text evidence="8">The sequence shown here is derived from an EMBL/GenBank/DDBJ whole genome shotgun (WGS) entry which is preliminary data.</text>
</comment>
<sequence length="491" mass="56638">MGDLWSMGDHWTTIGTCLGSIMFLYTMIERYSPHGLLHKHVDKYMQRILRFTNPSVQISIDEYSGHVMDQKNQSYTYTEAYLSDVGMKSAMQIKAHTPKNSQKLVLEMVDYEMTITDQYHGATFWWMLTNANEIGKPRRYDNVNQRALTLTFHKRYRDIVLDMYLDHVMEKGKEVLAKNQQRRLYTNSGEYYHGEMWSHVVFNHPATFDTLAMDNAKKEDIMEDLIAFSKARDYYAKIGKAWKRGYLLYGPPGTGKSTMIAAISKFMNYDIYDLELKSVKRAGNTELRKLLLETSDRSIIVIEDIDCTLALTDKRKTKKKTSSKEQSYQQKMAEMHGDQDVTLSGLLNFIDGLWSSTGGERLIIITTNHVEKLDPALIRRGRMDMHIELGYCSFEGFKIFAKNYLNIDDHPLFETIRCLINETQITPADVAENLMPKAVNGDDYSDVCLGNLISALEKAKENARLKAEKQSGEEEESEEEEEDEGEDEDEY</sequence>
<keyword evidence="5" id="KW-0067">ATP-binding</keyword>
<dbReference type="InterPro" id="IPR025753">
    <property type="entry name" value="AAA_N_dom"/>
</dbReference>
<dbReference type="GO" id="GO:0005524">
    <property type="term" value="F:ATP binding"/>
    <property type="evidence" value="ECO:0007669"/>
    <property type="project" value="UniProtKB-KW"/>
</dbReference>
<gene>
    <name evidence="8" type="ORF">MKW94_025180</name>
</gene>
<organism evidence="8 9">
    <name type="scientific">Papaver nudicaule</name>
    <name type="common">Iceland poppy</name>
    <dbReference type="NCBI Taxonomy" id="74823"/>
    <lineage>
        <taxon>Eukaryota</taxon>
        <taxon>Viridiplantae</taxon>
        <taxon>Streptophyta</taxon>
        <taxon>Embryophyta</taxon>
        <taxon>Tracheophyta</taxon>
        <taxon>Spermatophyta</taxon>
        <taxon>Magnoliopsida</taxon>
        <taxon>Ranunculales</taxon>
        <taxon>Papaveraceae</taxon>
        <taxon>Papaveroideae</taxon>
        <taxon>Papaver</taxon>
    </lineage>
</organism>
<feature type="compositionally biased region" description="Basic and acidic residues" evidence="6">
    <location>
        <begin position="463"/>
        <end position="472"/>
    </location>
</feature>
<dbReference type="InterPro" id="IPR003959">
    <property type="entry name" value="ATPase_AAA_core"/>
</dbReference>
<keyword evidence="9" id="KW-1185">Reference proteome</keyword>